<evidence type="ECO:0000313" key="1">
    <source>
        <dbReference type="EMBL" id="SCL50519.1"/>
    </source>
</evidence>
<dbReference type="RefSeq" id="WP_176733629.1">
    <property type="nucleotide sequence ID" value="NZ_CP109071.1"/>
</dbReference>
<dbReference type="EMBL" id="FMIC01000002">
    <property type="protein sequence ID" value="SCL50519.1"/>
    <property type="molecule type" value="Genomic_DNA"/>
</dbReference>
<dbReference type="Proteomes" id="UP001334804">
    <property type="component" value="Chromosome"/>
</dbReference>
<sequence length="57" mass="6118">MSVNATEILNAFFFDGADAPTDGDVRIDVLDSWTTSDLAAVRPTTISWSEARADAGR</sequence>
<dbReference type="AlphaFoldDB" id="A0A1C6U9I8"/>
<dbReference type="STRING" id="47871.GA0070608_0708"/>
<organism evidence="1 3">
    <name type="scientific">Micromonospora peucetia</name>
    <dbReference type="NCBI Taxonomy" id="47871"/>
    <lineage>
        <taxon>Bacteria</taxon>
        <taxon>Bacillati</taxon>
        <taxon>Actinomycetota</taxon>
        <taxon>Actinomycetes</taxon>
        <taxon>Micromonosporales</taxon>
        <taxon>Micromonosporaceae</taxon>
        <taxon>Micromonospora</taxon>
    </lineage>
</organism>
<proteinExistence type="predicted"/>
<dbReference type="Proteomes" id="UP000199343">
    <property type="component" value="Unassembled WGS sequence"/>
</dbReference>
<keyword evidence="4" id="KW-1185">Reference proteome</keyword>
<evidence type="ECO:0000313" key="4">
    <source>
        <dbReference type="Proteomes" id="UP001334804"/>
    </source>
</evidence>
<name>A0A1C6U9I8_9ACTN</name>
<gene>
    <name evidence="1" type="ORF">GA0070608_0708</name>
    <name evidence="2" type="ORF">OIE14_06245</name>
</gene>
<dbReference type="EMBL" id="CP109071">
    <property type="protein sequence ID" value="WSA33647.1"/>
    <property type="molecule type" value="Genomic_DNA"/>
</dbReference>
<evidence type="ECO:0000313" key="2">
    <source>
        <dbReference type="EMBL" id="WSA33647.1"/>
    </source>
</evidence>
<evidence type="ECO:0000313" key="3">
    <source>
        <dbReference type="Proteomes" id="UP000199343"/>
    </source>
</evidence>
<reference evidence="1 3" key="1">
    <citation type="submission" date="2016-06" db="EMBL/GenBank/DDBJ databases">
        <authorList>
            <person name="Kjaerup R.B."/>
            <person name="Dalgaard T.S."/>
            <person name="Juul-Madsen H.R."/>
        </authorList>
    </citation>
    <scope>NUCLEOTIDE SEQUENCE [LARGE SCALE GENOMIC DNA]</scope>
    <source>
        <strain evidence="1 3">DSM 43363</strain>
    </source>
</reference>
<protein>
    <submittedName>
        <fullName evidence="1">Uncharacterized protein</fullName>
    </submittedName>
</protein>
<accession>A0A1C6U9I8</accession>
<reference evidence="2 4" key="2">
    <citation type="submission" date="2022-10" db="EMBL/GenBank/DDBJ databases">
        <title>The complete genomes of actinobacterial strains from the NBC collection.</title>
        <authorList>
            <person name="Joergensen T.S."/>
            <person name="Alvarez Arevalo M."/>
            <person name="Sterndorff E.B."/>
            <person name="Faurdal D."/>
            <person name="Vuksanovic O."/>
            <person name="Mourched A.-S."/>
            <person name="Charusanti P."/>
            <person name="Shaw S."/>
            <person name="Blin K."/>
            <person name="Weber T."/>
        </authorList>
    </citation>
    <scope>NUCLEOTIDE SEQUENCE [LARGE SCALE GENOMIC DNA]</scope>
    <source>
        <strain evidence="2 4">NBC 01809</strain>
    </source>
</reference>